<dbReference type="RefSeq" id="WP_148073907.1">
    <property type="nucleotide sequence ID" value="NZ_CP042913.1"/>
</dbReference>
<feature type="transmembrane region" description="Helical" evidence="7">
    <location>
        <begin position="85"/>
        <end position="108"/>
    </location>
</feature>
<proteinExistence type="inferred from homology"/>
<dbReference type="InterPro" id="IPR002668">
    <property type="entry name" value="CNT_N_dom"/>
</dbReference>
<evidence type="ECO:0000256" key="4">
    <source>
        <dbReference type="ARBA" id="ARBA00022692"/>
    </source>
</evidence>
<evidence type="ECO:0000256" key="7">
    <source>
        <dbReference type="RuleBase" id="RU362018"/>
    </source>
</evidence>
<dbReference type="EMBL" id="CP042913">
    <property type="protein sequence ID" value="QEG35385.1"/>
    <property type="molecule type" value="Genomic_DNA"/>
</dbReference>
<evidence type="ECO:0000256" key="5">
    <source>
        <dbReference type="ARBA" id="ARBA00022989"/>
    </source>
</evidence>
<organism evidence="11 12">
    <name type="scientific">Bythopirellula goksoeyrii</name>
    <dbReference type="NCBI Taxonomy" id="1400387"/>
    <lineage>
        <taxon>Bacteria</taxon>
        <taxon>Pseudomonadati</taxon>
        <taxon>Planctomycetota</taxon>
        <taxon>Planctomycetia</taxon>
        <taxon>Pirellulales</taxon>
        <taxon>Lacipirellulaceae</taxon>
        <taxon>Bythopirellula</taxon>
    </lineage>
</organism>
<accession>A0A5B9QCP9</accession>
<dbReference type="InterPro" id="IPR018270">
    <property type="entry name" value="C_nuclsd_transpt_met_bac"/>
</dbReference>
<comment type="subcellular location">
    <subcellularLocation>
        <location evidence="1">Cell membrane</location>
        <topology evidence="1">Multi-pass membrane protein</topology>
    </subcellularLocation>
</comment>
<dbReference type="InterPro" id="IPR008276">
    <property type="entry name" value="C_nuclsd_transpt"/>
</dbReference>
<evidence type="ECO:0000259" key="9">
    <source>
        <dbReference type="Pfam" id="PF07662"/>
    </source>
</evidence>
<keyword evidence="12" id="KW-1185">Reference proteome</keyword>
<feature type="domain" description="Nucleoside transporter/FeoB GTPase Gate" evidence="10">
    <location>
        <begin position="88"/>
        <end position="186"/>
    </location>
</feature>
<evidence type="ECO:0000256" key="1">
    <source>
        <dbReference type="ARBA" id="ARBA00004651"/>
    </source>
</evidence>
<feature type="transmembrane region" description="Helical" evidence="7">
    <location>
        <begin position="27"/>
        <end position="49"/>
    </location>
</feature>
<evidence type="ECO:0000313" key="11">
    <source>
        <dbReference type="EMBL" id="QEG35385.1"/>
    </source>
</evidence>
<feature type="transmembrane region" description="Helical" evidence="7">
    <location>
        <begin position="5"/>
        <end position="21"/>
    </location>
</feature>
<sequence>MHNYVSLLGIVVIIGLAWLMSSHKNRFPWRTVLAGLCLQFAFAVLILCTDQGEWVFDRVDDAFVGLLACVDAGTSFVFGDDFAEHFFAFKVLPTIIFFSAFMSIFYYYGVMQKVVGMMAVVMQKTLGTSGAETLSAAANVFVGQTEAPLVIRPYISSMTISELNAVMLCGFATMAGGVLGALASMGIDAGHLLSASVISAPGALVLAKVMQPEVDAPKTLGSVKIDIKDESTNVLESVAVGTVGGLQLALNVGAMLIVFLALIAVVNSILGWAGGLFGFIGEDGTSAWSLEAALSYLFYPLAWLIGIEPADCPRAAELMGLKMATNEFVAYGRLSEWALPDSTVQISERSREILTYALCGFANFSSIGIQLGGIGGIAPDRRSDLARLGLRAMLGGTLAGFMTACIAGLLI</sequence>
<keyword evidence="3" id="KW-1003">Cell membrane</keyword>
<reference evidence="11 12" key="1">
    <citation type="submission" date="2019-08" db="EMBL/GenBank/DDBJ databases">
        <title>Deep-cultivation of Planctomycetes and their phenomic and genomic characterization uncovers novel biology.</title>
        <authorList>
            <person name="Wiegand S."/>
            <person name="Jogler M."/>
            <person name="Boedeker C."/>
            <person name="Pinto D."/>
            <person name="Vollmers J."/>
            <person name="Rivas-Marin E."/>
            <person name="Kohn T."/>
            <person name="Peeters S.H."/>
            <person name="Heuer A."/>
            <person name="Rast P."/>
            <person name="Oberbeckmann S."/>
            <person name="Bunk B."/>
            <person name="Jeske O."/>
            <person name="Meyerdierks A."/>
            <person name="Storesund J.E."/>
            <person name="Kallscheuer N."/>
            <person name="Luecker S."/>
            <person name="Lage O.M."/>
            <person name="Pohl T."/>
            <person name="Merkel B.J."/>
            <person name="Hornburger P."/>
            <person name="Mueller R.-W."/>
            <person name="Bruemmer F."/>
            <person name="Labrenz M."/>
            <person name="Spormann A.M."/>
            <person name="Op den Camp H."/>
            <person name="Overmann J."/>
            <person name="Amann R."/>
            <person name="Jetten M.S.M."/>
            <person name="Mascher T."/>
            <person name="Medema M.H."/>
            <person name="Devos D.P."/>
            <person name="Kaster A.-K."/>
            <person name="Ovreas L."/>
            <person name="Rohde M."/>
            <person name="Galperin M.Y."/>
            <person name="Jogler C."/>
        </authorList>
    </citation>
    <scope>NUCLEOTIDE SEQUENCE [LARGE SCALE GENOMIC DNA]</scope>
    <source>
        <strain evidence="11 12">Pr1d</strain>
    </source>
</reference>
<dbReference type="PANTHER" id="PTHR10590">
    <property type="entry name" value="SODIUM/NUCLEOSIDE COTRANSPORTER"/>
    <property type="match status" value="1"/>
</dbReference>
<comment type="similarity">
    <text evidence="2 7">Belongs to the concentrative nucleoside transporter (CNT) (TC 2.A.41) family.</text>
</comment>
<evidence type="ECO:0000259" key="8">
    <source>
        <dbReference type="Pfam" id="PF01773"/>
    </source>
</evidence>
<gene>
    <name evidence="11" type="primary">nupX</name>
    <name evidence="11" type="ORF">Pr1d_26830</name>
</gene>
<evidence type="ECO:0000259" key="10">
    <source>
        <dbReference type="Pfam" id="PF07670"/>
    </source>
</evidence>
<feature type="domain" description="Concentrative nucleoside transporter N-terminal" evidence="8">
    <location>
        <begin position="8"/>
        <end position="80"/>
    </location>
</feature>
<dbReference type="AlphaFoldDB" id="A0A5B9QCP9"/>
<keyword evidence="4 7" id="KW-0812">Transmembrane</keyword>
<evidence type="ECO:0000256" key="3">
    <source>
        <dbReference type="ARBA" id="ARBA00022475"/>
    </source>
</evidence>
<dbReference type="Pfam" id="PF07670">
    <property type="entry name" value="Gate"/>
    <property type="match status" value="1"/>
</dbReference>
<dbReference type="GO" id="GO:0005337">
    <property type="term" value="F:nucleoside transmembrane transporter activity"/>
    <property type="evidence" value="ECO:0007669"/>
    <property type="project" value="InterPro"/>
</dbReference>
<dbReference type="GO" id="GO:0005886">
    <property type="term" value="C:plasma membrane"/>
    <property type="evidence" value="ECO:0007669"/>
    <property type="project" value="UniProtKB-SubCell"/>
</dbReference>
<keyword evidence="5 7" id="KW-1133">Transmembrane helix</keyword>
<name>A0A5B9QCP9_9BACT</name>
<dbReference type="OrthoDB" id="9766455at2"/>
<keyword evidence="6 7" id="KW-0472">Membrane</keyword>
<feature type="transmembrane region" description="Helical" evidence="7">
    <location>
        <begin position="163"/>
        <end position="183"/>
    </location>
</feature>
<dbReference type="Pfam" id="PF01773">
    <property type="entry name" value="Nucleos_tra2_N"/>
    <property type="match status" value="1"/>
</dbReference>
<evidence type="ECO:0000256" key="2">
    <source>
        <dbReference type="ARBA" id="ARBA00009033"/>
    </source>
</evidence>
<dbReference type="InterPro" id="IPR011642">
    <property type="entry name" value="Gate_dom"/>
</dbReference>
<feature type="transmembrane region" description="Helical" evidence="7">
    <location>
        <begin position="286"/>
        <end position="305"/>
    </location>
</feature>
<feature type="transmembrane region" description="Helical" evidence="7">
    <location>
        <begin position="353"/>
        <end position="378"/>
    </location>
</feature>
<evidence type="ECO:0000256" key="6">
    <source>
        <dbReference type="ARBA" id="ARBA00023136"/>
    </source>
</evidence>
<dbReference type="Proteomes" id="UP000323917">
    <property type="component" value="Chromosome"/>
</dbReference>
<feature type="transmembrane region" description="Helical" evidence="7">
    <location>
        <begin position="390"/>
        <end position="410"/>
    </location>
</feature>
<feature type="transmembrane region" description="Helical" evidence="7">
    <location>
        <begin position="256"/>
        <end position="280"/>
    </location>
</feature>
<dbReference type="PANTHER" id="PTHR10590:SF4">
    <property type="entry name" value="SOLUTE CARRIER FAMILY 28 MEMBER 3"/>
    <property type="match status" value="1"/>
</dbReference>
<dbReference type="GO" id="GO:0015293">
    <property type="term" value="F:symporter activity"/>
    <property type="evidence" value="ECO:0007669"/>
    <property type="project" value="TreeGrafter"/>
</dbReference>
<dbReference type="NCBIfam" id="TIGR00804">
    <property type="entry name" value="nupC"/>
    <property type="match status" value="1"/>
</dbReference>
<dbReference type="Pfam" id="PF07662">
    <property type="entry name" value="Nucleos_tra2_C"/>
    <property type="match status" value="1"/>
</dbReference>
<protein>
    <recommendedName>
        <fullName evidence="7">Nucleoside permease</fullName>
    </recommendedName>
</protein>
<evidence type="ECO:0000313" key="12">
    <source>
        <dbReference type="Proteomes" id="UP000323917"/>
    </source>
</evidence>
<feature type="transmembrane region" description="Helical" evidence="7">
    <location>
        <begin position="61"/>
        <end position="79"/>
    </location>
</feature>
<feature type="domain" description="Concentrative nucleoside transporter C-terminal" evidence="9">
    <location>
        <begin position="191"/>
        <end position="408"/>
    </location>
</feature>
<dbReference type="InterPro" id="IPR011657">
    <property type="entry name" value="CNT_C_dom"/>
</dbReference>
<keyword evidence="7" id="KW-0813">Transport</keyword>
<dbReference type="KEGG" id="bgok:Pr1d_26830"/>